<evidence type="ECO:0000256" key="3">
    <source>
        <dbReference type="ARBA" id="ARBA00013109"/>
    </source>
</evidence>
<reference evidence="11 12" key="1">
    <citation type="submission" date="2014-08" db="EMBL/GenBank/DDBJ databases">
        <title>Chaperone-usher fimbriae in a diverse selection of Gallibacterium genomes.</title>
        <authorList>
            <person name="Kudirkiene E."/>
            <person name="Bager R.J."/>
            <person name="Johnson T.J."/>
            <person name="Bojesen A.M."/>
        </authorList>
    </citation>
    <scope>NUCLEOTIDE SEQUENCE [LARGE SCALE GENOMIC DNA]</scope>
    <source>
        <strain evidence="11 12">CCM5976</strain>
    </source>
</reference>
<dbReference type="GO" id="GO:0004852">
    <property type="term" value="F:uroporphyrinogen-III synthase activity"/>
    <property type="evidence" value="ECO:0007669"/>
    <property type="project" value="UniProtKB-UniRule"/>
</dbReference>
<dbReference type="PANTHER" id="PTHR38042">
    <property type="entry name" value="UROPORPHYRINOGEN-III SYNTHASE, CHLOROPLASTIC"/>
    <property type="match status" value="1"/>
</dbReference>
<evidence type="ECO:0000256" key="4">
    <source>
        <dbReference type="ARBA" id="ARBA00023239"/>
    </source>
</evidence>
<evidence type="ECO:0000313" key="11">
    <source>
        <dbReference type="EMBL" id="KGQ31503.1"/>
    </source>
</evidence>
<keyword evidence="4 9" id="KW-0456">Lyase</keyword>
<dbReference type="EMBL" id="JPXY01000033">
    <property type="protein sequence ID" value="KGQ31503.1"/>
    <property type="molecule type" value="Genomic_DNA"/>
</dbReference>
<dbReference type="AlphaFoldDB" id="A0A0A2XH62"/>
<comment type="catalytic activity">
    <reaction evidence="8 9">
        <text>hydroxymethylbilane = uroporphyrinogen III + H2O</text>
        <dbReference type="Rhea" id="RHEA:18965"/>
        <dbReference type="ChEBI" id="CHEBI:15377"/>
        <dbReference type="ChEBI" id="CHEBI:57308"/>
        <dbReference type="ChEBI" id="CHEBI:57845"/>
        <dbReference type="EC" id="4.2.1.75"/>
    </reaction>
</comment>
<keyword evidence="5 9" id="KW-0627">Porphyrin biosynthesis</keyword>
<evidence type="ECO:0000256" key="8">
    <source>
        <dbReference type="ARBA" id="ARBA00048617"/>
    </source>
</evidence>
<dbReference type="RefSeq" id="WP_039135823.1">
    <property type="nucleotide sequence ID" value="NZ_JPXY01000033.1"/>
</dbReference>
<dbReference type="Gene3D" id="3.40.50.10090">
    <property type="match status" value="2"/>
</dbReference>
<comment type="similarity">
    <text evidence="2 9">Belongs to the uroporphyrinogen-III synthase family.</text>
</comment>
<comment type="caution">
    <text evidence="11">The sequence shown here is derived from an EMBL/GenBank/DDBJ whole genome shotgun (WGS) entry which is preliminary data.</text>
</comment>
<keyword evidence="12" id="KW-1185">Reference proteome</keyword>
<protein>
    <recommendedName>
        <fullName evidence="7 9">Uroporphyrinogen-III synthase</fullName>
        <ecNumber evidence="3 9">4.2.1.75</ecNumber>
    </recommendedName>
</protein>
<evidence type="ECO:0000256" key="9">
    <source>
        <dbReference type="RuleBase" id="RU366031"/>
    </source>
</evidence>
<dbReference type="EC" id="4.2.1.75" evidence="3 9"/>
<evidence type="ECO:0000256" key="7">
    <source>
        <dbReference type="ARBA" id="ARBA00040167"/>
    </source>
</evidence>
<evidence type="ECO:0000256" key="1">
    <source>
        <dbReference type="ARBA" id="ARBA00004772"/>
    </source>
</evidence>
<dbReference type="Pfam" id="PF02602">
    <property type="entry name" value="HEM4"/>
    <property type="match status" value="1"/>
</dbReference>
<dbReference type="InterPro" id="IPR036108">
    <property type="entry name" value="4pyrrol_syn_uPrphyn_synt_sf"/>
</dbReference>
<dbReference type="PANTHER" id="PTHR38042:SF1">
    <property type="entry name" value="UROPORPHYRINOGEN-III SYNTHASE, CHLOROPLASTIC"/>
    <property type="match status" value="1"/>
</dbReference>
<dbReference type="SUPFAM" id="SSF69618">
    <property type="entry name" value="HemD-like"/>
    <property type="match status" value="1"/>
</dbReference>
<dbReference type="GO" id="GO:0006780">
    <property type="term" value="P:uroporphyrinogen III biosynthetic process"/>
    <property type="evidence" value="ECO:0007669"/>
    <property type="project" value="UniProtKB-UniRule"/>
</dbReference>
<dbReference type="InterPro" id="IPR003754">
    <property type="entry name" value="4pyrrol_synth_uPrphyn_synth"/>
</dbReference>
<comment type="function">
    <text evidence="6 9">Catalyzes cyclization of the linear tetrapyrrole, hydroxymethylbilane, to the macrocyclic uroporphyrinogen III.</text>
</comment>
<dbReference type="InterPro" id="IPR039793">
    <property type="entry name" value="UROS/Hem4"/>
</dbReference>
<evidence type="ECO:0000256" key="6">
    <source>
        <dbReference type="ARBA" id="ARBA00037589"/>
    </source>
</evidence>
<evidence type="ECO:0000256" key="5">
    <source>
        <dbReference type="ARBA" id="ARBA00023244"/>
    </source>
</evidence>
<dbReference type="UniPathway" id="UPA00251">
    <property type="reaction ID" value="UER00320"/>
</dbReference>
<feature type="domain" description="Tetrapyrrole biosynthesis uroporphyrinogen III synthase" evidence="10">
    <location>
        <begin position="16"/>
        <end position="230"/>
    </location>
</feature>
<organism evidence="11 12">
    <name type="scientific">Gallibacterium genomosp. 2</name>
    <dbReference type="NCBI Taxonomy" id="155517"/>
    <lineage>
        <taxon>Bacteria</taxon>
        <taxon>Pseudomonadati</taxon>
        <taxon>Pseudomonadota</taxon>
        <taxon>Gammaproteobacteria</taxon>
        <taxon>Pasteurellales</taxon>
        <taxon>Pasteurellaceae</taxon>
        <taxon>Gallibacterium</taxon>
    </lineage>
</organism>
<comment type="pathway">
    <text evidence="1 9">Porphyrin-containing compound metabolism; protoporphyrin-IX biosynthesis; coproporphyrinogen-III from 5-aminolevulinate: step 3/4.</text>
</comment>
<sequence length="252" mass="28350">MGILVTRPEDAGQHLMEMLNKEGVAAIYAPFIKIETGEQLNDVPQKLQQLAADDYVICVSQYAVQYVHQVLQNTGFGWRKDVHYFAVGRKTAALLSEATQQPVHYPFANENSEGLLALPQMQNCNGRRVIILRGQAGRELLPHQLPERGAVVETVACYCRRTQQLSEAELKFFSRAGIDTIVVTSGEILRYLLDFIPKSEHNWLMSCKLVVISDRLKLLALDAGWQPDKIILSEKADNLSLLKTILSFYPHS</sequence>
<dbReference type="CDD" id="cd06578">
    <property type="entry name" value="HemD"/>
    <property type="match status" value="1"/>
</dbReference>
<proteinExistence type="inferred from homology"/>
<evidence type="ECO:0000259" key="10">
    <source>
        <dbReference type="Pfam" id="PF02602"/>
    </source>
</evidence>
<dbReference type="GO" id="GO:0006782">
    <property type="term" value="P:protoporphyrinogen IX biosynthetic process"/>
    <property type="evidence" value="ECO:0007669"/>
    <property type="project" value="UniProtKB-UniRule"/>
</dbReference>
<accession>A0A0A2XH62</accession>
<dbReference type="Proteomes" id="UP000030418">
    <property type="component" value="Unassembled WGS sequence"/>
</dbReference>
<gene>
    <name evidence="11" type="ORF">P375_07610</name>
</gene>
<evidence type="ECO:0000313" key="12">
    <source>
        <dbReference type="Proteomes" id="UP000030418"/>
    </source>
</evidence>
<name>A0A0A2XH62_9PAST</name>
<evidence type="ECO:0000256" key="2">
    <source>
        <dbReference type="ARBA" id="ARBA00008133"/>
    </source>
</evidence>